<dbReference type="Pfam" id="PF00270">
    <property type="entry name" value="DEAD"/>
    <property type="match status" value="1"/>
</dbReference>
<evidence type="ECO:0000259" key="13">
    <source>
        <dbReference type="PROSITE" id="PS51194"/>
    </source>
</evidence>
<keyword evidence="7 11" id="KW-0862">Zinc</keyword>
<comment type="function">
    <text evidence="11">Initiates the restart of stalled replication forks, which reloads the replicative helicase on sites other than the origin of replication. Recognizes and binds to abandoned replication forks and remodels them to uncover a helicase loading site. Promotes assembly of the primosome at these replication forks.</text>
</comment>
<keyword evidence="2 11" id="KW-0235">DNA replication</keyword>
<dbReference type="Pfam" id="PF00271">
    <property type="entry name" value="Helicase_C"/>
    <property type="match status" value="1"/>
</dbReference>
<dbReference type="Proteomes" id="UP001418796">
    <property type="component" value="Unassembled WGS sequence"/>
</dbReference>
<dbReference type="InterPro" id="IPR041222">
    <property type="entry name" value="PriA_3primeBD"/>
</dbReference>
<dbReference type="InterPro" id="IPR041236">
    <property type="entry name" value="PriA_C"/>
</dbReference>
<dbReference type="SUPFAM" id="SSF52540">
    <property type="entry name" value="P-loop containing nucleoside triphosphate hydrolases"/>
    <property type="match status" value="2"/>
</dbReference>
<dbReference type="HAMAP" id="MF_00983">
    <property type="entry name" value="PriA"/>
    <property type="match status" value="1"/>
</dbReference>
<feature type="domain" description="Helicase ATP-binding" evidence="12">
    <location>
        <begin position="275"/>
        <end position="441"/>
    </location>
</feature>
<evidence type="ECO:0000313" key="15">
    <source>
        <dbReference type="Proteomes" id="UP001418796"/>
    </source>
</evidence>
<dbReference type="PROSITE" id="PS51194">
    <property type="entry name" value="HELICASE_CTER"/>
    <property type="match status" value="1"/>
</dbReference>
<dbReference type="InterPro" id="IPR001650">
    <property type="entry name" value="Helicase_C-like"/>
</dbReference>
<comment type="caution">
    <text evidence="14">The sequence shown here is derived from an EMBL/GenBank/DDBJ whole genome shotgun (WGS) entry which is preliminary data.</text>
</comment>
<comment type="catalytic activity">
    <reaction evidence="11">
        <text>Couples ATP hydrolysis with the unwinding of duplex DNA by translocating in the 3'-5' direction.</text>
        <dbReference type="EC" id="5.6.2.4"/>
    </reaction>
</comment>
<evidence type="ECO:0000256" key="8">
    <source>
        <dbReference type="ARBA" id="ARBA00022840"/>
    </source>
</evidence>
<evidence type="ECO:0000256" key="3">
    <source>
        <dbReference type="ARBA" id="ARBA00022723"/>
    </source>
</evidence>
<keyword evidence="10 11" id="KW-0413">Isomerase</keyword>
<feature type="binding site" evidence="11">
    <location>
        <position position="533"/>
    </location>
    <ligand>
        <name>Zn(2+)</name>
        <dbReference type="ChEBI" id="CHEBI:29105"/>
        <label>2</label>
    </ligand>
</feature>
<comment type="cofactor">
    <cofactor evidence="11">
        <name>Zn(2+)</name>
        <dbReference type="ChEBI" id="CHEBI:29105"/>
    </cofactor>
    <text evidence="11">Binds 2 zinc ions per subunit.</text>
</comment>
<comment type="catalytic activity">
    <reaction evidence="11">
        <text>ATP + H2O = ADP + phosphate + H(+)</text>
        <dbReference type="Rhea" id="RHEA:13065"/>
        <dbReference type="ChEBI" id="CHEBI:15377"/>
        <dbReference type="ChEBI" id="CHEBI:15378"/>
        <dbReference type="ChEBI" id="CHEBI:30616"/>
        <dbReference type="ChEBI" id="CHEBI:43474"/>
        <dbReference type="ChEBI" id="CHEBI:456216"/>
        <dbReference type="EC" id="5.6.2.4"/>
    </reaction>
</comment>
<dbReference type="Pfam" id="PF18074">
    <property type="entry name" value="PriA_C"/>
    <property type="match status" value="1"/>
</dbReference>
<feature type="binding site" evidence="11">
    <location>
        <position position="543"/>
    </location>
    <ligand>
        <name>Zn(2+)</name>
        <dbReference type="ChEBI" id="CHEBI:29105"/>
        <label>1</label>
    </ligand>
</feature>
<dbReference type="SMART" id="SM00487">
    <property type="entry name" value="DEXDc"/>
    <property type="match status" value="1"/>
</dbReference>
<dbReference type="InterPro" id="IPR005259">
    <property type="entry name" value="PriA"/>
</dbReference>
<dbReference type="NCBIfam" id="NF004066">
    <property type="entry name" value="PRK05580.1-3"/>
    <property type="match status" value="1"/>
</dbReference>
<keyword evidence="8 11" id="KW-0067">ATP-binding</keyword>
<keyword evidence="6 11" id="KW-0347">Helicase</keyword>
<evidence type="ECO:0000256" key="10">
    <source>
        <dbReference type="ARBA" id="ARBA00023235"/>
    </source>
</evidence>
<evidence type="ECO:0000256" key="7">
    <source>
        <dbReference type="ARBA" id="ARBA00022833"/>
    </source>
</evidence>
<dbReference type="Pfam" id="PF18319">
    <property type="entry name" value="Zn_ribbon_PriA"/>
    <property type="match status" value="1"/>
</dbReference>
<evidence type="ECO:0000313" key="14">
    <source>
        <dbReference type="EMBL" id="MEN0643900.1"/>
    </source>
</evidence>
<organism evidence="14 15">
    <name type="scientific">Alkalicoccobacillus gibsonii</name>
    <dbReference type="NCBI Taxonomy" id="79881"/>
    <lineage>
        <taxon>Bacteria</taxon>
        <taxon>Bacillati</taxon>
        <taxon>Bacillota</taxon>
        <taxon>Bacilli</taxon>
        <taxon>Bacillales</taxon>
        <taxon>Bacillaceae</taxon>
        <taxon>Alkalicoccobacillus</taxon>
    </lineage>
</organism>
<dbReference type="EMBL" id="JBCITK010000001">
    <property type="protein sequence ID" value="MEN0643900.1"/>
    <property type="molecule type" value="Genomic_DNA"/>
</dbReference>
<comment type="similarity">
    <text evidence="11">Belongs to the helicase family. PriA subfamily.</text>
</comment>
<dbReference type="SMART" id="SM00490">
    <property type="entry name" value="HELICc"/>
    <property type="match status" value="1"/>
</dbReference>
<keyword evidence="4 11" id="KW-0547">Nucleotide-binding</keyword>
<evidence type="ECO:0000256" key="1">
    <source>
        <dbReference type="ARBA" id="ARBA00022515"/>
    </source>
</evidence>
<dbReference type="Gene3D" id="3.40.50.300">
    <property type="entry name" value="P-loop containing nucleotide triphosphate hydrolases"/>
    <property type="match status" value="2"/>
</dbReference>
<dbReference type="PANTHER" id="PTHR30580:SF0">
    <property type="entry name" value="PRIMOSOMAL PROTEIN N"/>
    <property type="match status" value="1"/>
</dbReference>
<evidence type="ECO:0000256" key="6">
    <source>
        <dbReference type="ARBA" id="ARBA00022806"/>
    </source>
</evidence>
<keyword evidence="1 11" id="KW-0639">Primosome</keyword>
<dbReference type="CDD" id="cd17929">
    <property type="entry name" value="DEXHc_priA"/>
    <property type="match status" value="1"/>
</dbReference>
<feature type="binding site" evidence="11">
    <location>
        <position position="546"/>
    </location>
    <ligand>
        <name>Zn(2+)</name>
        <dbReference type="ChEBI" id="CHEBI:29105"/>
        <label>1</label>
    </ligand>
</feature>
<reference evidence="14 15" key="1">
    <citation type="submission" date="2024-03" db="EMBL/GenBank/DDBJ databases">
        <title>Bacilli Hybrid Assemblies.</title>
        <authorList>
            <person name="Kovac J."/>
        </authorList>
    </citation>
    <scope>NUCLEOTIDE SEQUENCE [LARGE SCALE GENOMIC DNA]</scope>
    <source>
        <strain evidence="14 15">FSL R7-0666</strain>
    </source>
</reference>
<feature type="binding site" evidence="11">
    <location>
        <position position="503"/>
    </location>
    <ligand>
        <name>Zn(2+)</name>
        <dbReference type="ChEBI" id="CHEBI:29105"/>
        <label>1</label>
    </ligand>
</feature>
<feature type="binding site" evidence="11">
    <location>
        <position position="506"/>
    </location>
    <ligand>
        <name>Zn(2+)</name>
        <dbReference type="ChEBI" id="CHEBI:29105"/>
        <label>1</label>
    </ligand>
</feature>
<keyword evidence="9 11" id="KW-0238">DNA-binding</keyword>
<protein>
    <recommendedName>
        <fullName evidence="11">Replication restart protein PriA</fullName>
    </recommendedName>
    <alternativeName>
        <fullName evidence="11">ATP-dependent DNA helicase PriA</fullName>
        <ecNumber evidence="11">5.6.2.4</ecNumber>
    </alternativeName>
    <alternativeName>
        <fullName evidence="11">DNA 3'-5' helicase PriA</fullName>
    </alternativeName>
</protein>
<evidence type="ECO:0000259" key="12">
    <source>
        <dbReference type="PROSITE" id="PS51192"/>
    </source>
</evidence>
<name>A0ABU9VJ19_9BACI</name>
<evidence type="ECO:0000256" key="2">
    <source>
        <dbReference type="ARBA" id="ARBA00022705"/>
    </source>
</evidence>
<dbReference type="InterPro" id="IPR042115">
    <property type="entry name" value="PriA_3primeBD_sf"/>
</dbReference>
<feature type="domain" description="Helicase C-terminal" evidence="13">
    <location>
        <begin position="538"/>
        <end position="695"/>
    </location>
</feature>
<dbReference type="Gene3D" id="3.40.1440.60">
    <property type="entry name" value="PriA, 3(prime) DNA-binding domain"/>
    <property type="match status" value="1"/>
</dbReference>
<evidence type="ECO:0000256" key="4">
    <source>
        <dbReference type="ARBA" id="ARBA00022741"/>
    </source>
</evidence>
<feature type="binding site" evidence="11">
    <location>
        <position position="512"/>
    </location>
    <ligand>
        <name>Zn(2+)</name>
        <dbReference type="ChEBI" id="CHEBI:29105"/>
        <label>2</label>
    </ligand>
</feature>
<gene>
    <name evidence="11 14" type="primary">priA</name>
    <name evidence="14" type="ORF">MKY91_12130</name>
</gene>
<feature type="binding site" evidence="11">
    <location>
        <position position="515"/>
    </location>
    <ligand>
        <name>Zn(2+)</name>
        <dbReference type="ChEBI" id="CHEBI:29105"/>
        <label>2</label>
    </ligand>
</feature>
<dbReference type="EC" id="5.6.2.4" evidence="11"/>
<feature type="binding site" evidence="11">
    <location>
        <position position="530"/>
    </location>
    <ligand>
        <name>Zn(2+)</name>
        <dbReference type="ChEBI" id="CHEBI:29105"/>
        <label>2</label>
    </ligand>
</feature>
<keyword evidence="15" id="KW-1185">Reference proteome</keyword>
<accession>A0ABU9VJ19</accession>
<keyword evidence="3 11" id="KW-0479">Metal-binding</keyword>
<proteinExistence type="inferred from homology"/>
<evidence type="ECO:0000256" key="11">
    <source>
        <dbReference type="HAMAP-Rule" id="MF_00983"/>
    </source>
</evidence>
<dbReference type="GO" id="GO:0016787">
    <property type="term" value="F:hydrolase activity"/>
    <property type="evidence" value="ECO:0007669"/>
    <property type="project" value="UniProtKB-KW"/>
</dbReference>
<evidence type="ECO:0000256" key="5">
    <source>
        <dbReference type="ARBA" id="ARBA00022801"/>
    </source>
</evidence>
<keyword evidence="5 11" id="KW-0378">Hydrolase</keyword>
<dbReference type="RefSeq" id="WP_343130715.1">
    <property type="nucleotide sequence ID" value="NZ_JBCITK010000001.1"/>
</dbReference>
<dbReference type="InterPro" id="IPR040498">
    <property type="entry name" value="PriA_CRR"/>
</dbReference>
<dbReference type="PROSITE" id="PS51192">
    <property type="entry name" value="HELICASE_ATP_BIND_1"/>
    <property type="match status" value="1"/>
</dbReference>
<sequence length="798" mass="90855">MIARTIVDVPAAQTDRLFDYLIPSHLAEIIQPGMRVVVPFGPRQIQGFVLDVTETSDVSRLKAIDEVLDPVPVLTDELLKLGKWLAEKTICFQISAFQAMLPAALKTAVIKEIHLKTDVSLLQPMLHTLFSEKSCVLWKEAVEALGGQLGVLRKAMESGQLAVHYVVKEKGKKKTEKWVRLHPEGDETLVKPTAHKQKELIRYLSERNEPIKSQELLQLTQSTRAVLKSLIDKGLIEEWDKETYRDPFQGIDVPTSPPLPLTDEQQQAFSSIKQSIDETKSETFLLHGVTGSGKTEIYLQTIDLVLKQGKEAIMLVPEISLTPQIVSRFKSRFGDQVAVLHSGLSVGEKYDEWRKIHRSEVKVVVGARSAVFAPFKHLGLIIMDEEHEMSYKQEDMPRYHTKEVAIERSLYHGCPVILGSATPSLETFARAQKGVYTLLSLKHRVNNRPMPSVDIVDMREELRAGNRSMFSVALMEALKLRLERGEQSVLFLNRRGYSTFVMCRDCGYVPQCEHCDISLTYHRSNHSLKCHYCGHEEAMPIKCPECQSEHIRFFGSGTQKVEEELARVLPEARVIRMDVDTTRTKGSHQQLLDAFGKGEADILLGTQMIAKGLDFPNITLVGVLAADTMLHIPDFRSAERTFQLMEQVSGRAGRHERPGEVLLQSYTPDHYSIQLVKTHDFETFYQTEMIQRKVGEYPPYRFMALVTISDPDLPNVIEKSQKITDFLKRTLSQETVILGPVVSPIARIKDRYRYQCMIKYKNEPKLIEALQQILQHYMRDTTQGQLQISLDMHPYFFM</sequence>
<comment type="subunit">
    <text evidence="11">Component of the replication restart primosome.</text>
</comment>
<dbReference type="CDD" id="cd18804">
    <property type="entry name" value="SF2_C_priA"/>
    <property type="match status" value="1"/>
</dbReference>
<dbReference type="PANTHER" id="PTHR30580">
    <property type="entry name" value="PRIMOSOMAL PROTEIN N"/>
    <property type="match status" value="1"/>
</dbReference>
<dbReference type="InterPro" id="IPR014001">
    <property type="entry name" value="Helicase_ATP-bd"/>
</dbReference>
<dbReference type="NCBIfam" id="TIGR00595">
    <property type="entry name" value="priA"/>
    <property type="match status" value="1"/>
</dbReference>
<dbReference type="Pfam" id="PF17764">
    <property type="entry name" value="PriA_3primeBD"/>
    <property type="match status" value="1"/>
</dbReference>
<dbReference type="InterPro" id="IPR011545">
    <property type="entry name" value="DEAD/DEAH_box_helicase_dom"/>
</dbReference>
<dbReference type="InterPro" id="IPR027417">
    <property type="entry name" value="P-loop_NTPase"/>
</dbReference>
<evidence type="ECO:0000256" key="9">
    <source>
        <dbReference type="ARBA" id="ARBA00023125"/>
    </source>
</evidence>